<dbReference type="AlphaFoldDB" id="A0A1C6HTD0"/>
<dbReference type="EMBL" id="FMHG01000001">
    <property type="protein sequence ID" value="SCJ60827.1"/>
    <property type="molecule type" value="Genomic_DNA"/>
</dbReference>
<proteinExistence type="predicted"/>
<reference evidence="1" key="1">
    <citation type="submission" date="2015-09" db="EMBL/GenBank/DDBJ databases">
        <authorList>
            <consortium name="Pathogen Informatics"/>
        </authorList>
    </citation>
    <scope>NUCLEOTIDE SEQUENCE</scope>
    <source>
        <strain evidence="1">2789STDY5834896</strain>
    </source>
</reference>
<gene>
    <name evidence="1" type="ORF">SAMEA3545359_01036</name>
</gene>
<accession>A0A1C6HTD0</accession>
<organism evidence="1">
    <name type="scientific">uncultured Anaerotruncus sp</name>
    <dbReference type="NCBI Taxonomy" id="905011"/>
    <lineage>
        <taxon>Bacteria</taxon>
        <taxon>Bacillati</taxon>
        <taxon>Bacillota</taxon>
        <taxon>Clostridia</taxon>
        <taxon>Eubacteriales</taxon>
        <taxon>Oscillospiraceae</taxon>
        <taxon>Anaerotruncus</taxon>
        <taxon>environmental samples</taxon>
    </lineage>
</organism>
<evidence type="ECO:0000313" key="1">
    <source>
        <dbReference type="EMBL" id="SCJ60827.1"/>
    </source>
</evidence>
<sequence length="196" mass="21125">MYQLSPEDLQQPPPYASDAQITSELIQRFGQIDFSLQAAGRSLPIQKSISGTGAPYMNADGTRDHAGIIFHLSATCEQPLAQVVLQAGCCTMTAELEPAKSIRLEEVQQQISGKVGCALVQLRSDGRLVAVLPQVQGLSAQNYSLSLGGTCFLAHDWPDIVSADALTVPSRDGPVYFYQAAAELPDEYKQAVQLPF</sequence>
<name>A0A1C6HTD0_9FIRM</name>
<protein>
    <submittedName>
        <fullName evidence="1">Uncharacterized protein</fullName>
    </submittedName>
</protein>